<evidence type="ECO:0000256" key="2">
    <source>
        <dbReference type="ARBA" id="ARBA00009077"/>
    </source>
</evidence>
<evidence type="ECO:0000313" key="15">
    <source>
        <dbReference type="Proteomes" id="UP000242972"/>
    </source>
</evidence>
<evidence type="ECO:0000256" key="7">
    <source>
        <dbReference type="ARBA" id="ARBA00023239"/>
    </source>
</evidence>
<dbReference type="GO" id="GO:0005737">
    <property type="term" value="C:cytoplasm"/>
    <property type="evidence" value="ECO:0007669"/>
    <property type="project" value="TreeGrafter"/>
</dbReference>
<gene>
    <name evidence="14" type="ORF">C7B46_12445</name>
</gene>
<accession>A0A2T2XEJ1</accession>
<dbReference type="GO" id="GO:0009086">
    <property type="term" value="P:methionine biosynthetic process"/>
    <property type="evidence" value="ECO:0007669"/>
    <property type="project" value="UniProtKB-KW"/>
</dbReference>
<dbReference type="EMBL" id="PXYW01000030">
    <property type="protein sequence ID" value="PSR32888.1"/>
    <property type="molecule type" value="Genomic_DNA"/>
</dbReference>
<evidence type="ECO:0000256" key="12">
    <source>
        <dbReference type="PIRSR" id="PIRSR001434-2"/>
    </source>
</evidence>
<dbReference type="EC" id="4.4.1.13" evidence="3"/>
<comment type="catalytic activity">
    <reaction evidence="10">
        <text>L-homocysteine + H2O = 2-oxobutanoate + hydrogen sulfide + NH4(+) + H(+)</text>
        <dbReference type="Rhea" id="RHEA:14501"/>
        <dbReference type="ChEBI" id="CHEBI:15377"/>
        <dbReference type="ChEBI" id="CHEBI:15378"/>
        <dbReference type="ChEBI" id="CHEBI:16763"/>
        <dbReference type="ChEBI" id="CHEBI:28938"/>
        <dbReference type="ChEBI" id="CHEBI:29919"/>
        <dbReference type="ChEBI" id="CHEBI:58199"/>
        <dbReference type="EC" id="4.4.1.2"/>
    </reaction>
    <physiologicalReaction direction="left-to-right" evidence="10">
        <dbReference type="Rhea" id="RHEA:14502"/>
    </physiologicalReaction>
</comment>
<keyword evidence="4" id="KW-0028">Amino-acid biosynthesis</keyword>
<dbReference type="InterPro" id="IPR015424">
    <property type="entry name" value="PyrdxlP-dep_Trfase"/>
</dbReference>
<evidence type="ECO:0000256" key="9">
    <source>
        <dbReference type="ARBA" id="ARBA00047199"/>
    </source>
</evidence>
<feature type="modified residue" description="N6-(pyridoxal phosphate)lysine" evidence="12">
    <location>
        <position position="236"/>
    </location>
</feature>
<dbReference type="FunFam" id="3.40.640.10:FF:000046">
    <property type="entry name" value="Cystathionine gamma-lyase"/>
    <property type="match status" value="1"/>
</dbReference>
<dbReference type="GO" id="GO:0019346">
    <property type="term" value="P:transsulfuration"/>
    <property type="evidence" value="ECO:0007669"/>
    <property type="project" value="InterPro"/>
</dbReference>
<reference evidence="14 15" key="1">
    <citation type="journal article" date="2014" name="BMC Genomics">
        <title>Comparison of environmental and isolate Sulfobacillus genomes reveals diverse carbon, sulfur, nitrogen, and hydrogen metabolisms.</title>
        <authorList>
            <person name="Justice N.B."/>
            <person name="Norman A."/>
            <person name="Brown C.T."/>
            <person name="Singh A."/>
            <person name="Thomas B.C."/>
            <person name="Banfield J.F."/>
        </authorList>
    </citation>
    <scope>NUCLEOTIDE SEQUENCE [LARGE SCALE GENOMIC DNA]</scope>
    <source>
        <strain evidence="14">AMDSBA4</strain>
    </source>
</reference>
<evidence type="ECO:0000256" key="4">
    <source>
        <dbReference type="ARBA" id="ARBA00022605"/>
    </source>
</evidence>
<dbReference type="Gene3D" id="3.90.1150.10">
    <property type="entry name" value="Aspartate Aminotransferase, domain 1"/>
    <property type="match status" value="1"/>
</dbReference>
<dbReference type="PANTHER" id="PTHR11808:SF50">
    <property type="entry name" value="CYSTATHIONINE BETA-LYASE"/>
    <property type="match status" value="1"/>
</dbReference>
<dbReference type="EC" id="4.4.1.2" evidence="8"/>
<evidence type="ECO:0000256" key="5">
    <source>
        <dbReference type="ARBA" id="ARBA00022898"/>
    </source>
</evidence>
<keyword evidence="6" id="KW-0486">Methionine biosynthesis</keyword>
<dbReference type="GO" id="GO:0018826">
    <property type="term" value="F:methionine gamma-lyase activity"/>
    <property type="evidence" value="ECO:0007669"/>
    <property type="project" value="UniProtKB-EC"/>
</dbReference>
<dbReference type="AlphaFoldDB" id="A0A2T2XEJ1"/>
<dbReference type="PANTHER" id="PTHR11808">
    <property type="entry name" value="TRANS-SULFURATION ENZYME FAMILY MEMBER"/>
    <property type="match status" value="1"/>
</dbReference>
<evidence type="ECO:0000313" key="14">
    <source>
        <dbReference type="EMBL" id="PSR32888.1"/>
    </source>
</evidence>
<dbReference type="GO" id="GO:0030170">
    <property type="term" value="F:pyridoxal phosphate binding"/>
    <property type="evidence" value="ECO:0007669"/>
    <property type="project" value="InterPro"/>
</dbReference>
<evidence type="ECO:0000256" key="13">
    <source>
        <dbReference type="RuleBase" id="RU362118"/>
    </source>
</evidence>
<keyword evidence="7" id="KW-0456">Lyase</keyword>
<comment type="caution">
    <text evidence="14">The sequence shown here is derived from an EMBL/GenBank/DDBJ whole genome shotgun (WGS) entry which is preliminary data.</text>
</comment>
<dbReference type="Gene3D" id="3.40.640.10">
    <property type="entry name" value="Type I PLP-dependent aspartate aminotransferase-like (Major domain)"/>
    <property type="match status" value="1"/>
</dbReference>
<organism evidence="14 15">
    <name type="scientific">Sulfobacillus benefaciens</name>
    <dbReference type="NCBI Taxonomy" id="453960"/>
    <lineage>
        <taxon>Bacteria</taxon>
        <taxon>Bacillati</taxon>
        <taxon>Bacillota</taxon>
        <taxon>Clostridia</taxon>
        <taxon>Eubacteriales</taxon>
        <taxon>Clostridiales Family XVII. Incertae Sedis</taxon>
        <taxon>Sulfobacillus</taxon>
    </lineage>
</organism>
<evidence type="ECO:0000256" key="6">
    <source>
        <dbReference type="ARBA" id="ARBA00023167"/>
    </source>
</evidence>
<evidence type="ECO:0000256" key="10">
    <source>
        <dbReference type="ARBA" id="ARBA00048780"/>
    </source>
</evidence>
<dbReference type="Pfam" id="PF01053">
    <property type="entry name" value="Cys_Met_Meta_PP"/>
    <property type="match status" value="1"/>
</dbReference>
<evidence type="ECO:0000256" key="3">
    <source>
        <dbReference type="ARBA" id="ARBA00012224"/>
    </source>
</evidence>
<dbReference type="GO" id="GO:0047804">
    <property type="term" value="F:cysteine-S-conjugate beta-lyase activity"/>
    <property type="evidence" value="ECO:0007669"/>
    <property type="project" value="UniProtKB-EC"/>
</dbReference>
<sequence>MCCDEHHIRQQIEFVSCRIKRFSRSIRAFRSDYVDIFTKVVEPSRLSIPTNSVADPIFQTSVYSFDDIEEVDQLLGGQRQGYSYTRGGNPNYDSLAQFISGVEGTEKTVITSSGTASLLAGILALRPKPCTIYLAREIYGGTVGICRRILEPMGYVTKWVDTHDERVFAQLITKQSSLLIVESISNPLGRISPLDKIIAIAHARGALVLVDNTFATPFHASPIEWGADLVVHSATKFIGGHSDLILGIVTGSTERLSAVQELVDVAGFTPDPFAAWLALRGARTLAIRMERASTNALELAKALESMPCIDRVYYPGLPSHPDHEVAKNLLRRGFGAIVSLSLRGGYDTVQSMIRRLKLVRFVPSLGDVSTTLSHPVVASHRELTPEEKNAVGIDPSVVRISVGIESVRDIIEDFAQALS</sequence>
<evidence type="ECO:0000256" key="1">
    <source>
        <dbReference type="ARBA" id="ARBA00001933"/>
    </source>
</evidence>
<dbReference type="PIRSF" id="PIRSF001434">
    <property type="entry name" value="CGS"/>
    <property type="match status" value="1"/>
</dbReference>
<dbReference type="InterPro" id="IPR015422">
    <property type="entry name" value="PyrdxlP-dep_Trfase_small"/>
</dbReference>
<dbReference type="Proteomes" id="UP000242972">
    <property type="component" value="Unassembled WGS sequence"/>
</dbReference>
<comment type="similarity">
    <text evidence="2 13">Belongs to the trans-sulfuration enzymes family.</text>
</comment>
<dbReference type="CDD" id="cd00614">
    <property type="entry name" value="CGS_like"/>
    <property type="match status" value="1"/>
</dbReference>
<proteinExistence type="inferred from homology"/>
<dbReference type="InterPro" id="IPR000277">
    <property type="entry name" value="Cys/Met-Metab_PyrdxlP-dep_enz"/>
</dbReference>
<dbReference type="PROSITE" id="PS00868">
    <property type="entry name" value="CYS_MET_METAB_PP"/>
    <property type="match status" value="1"/>
</dbReference>
<comment type="cofactor">
    <cofactor evidence="1 13">
        <name>pyridoxal 5'-phosphate</name>
        <dbReference type="ChEBI" id="CHEBI:597326"/>
    </cofactor>
</comment>
<dbReference type="InterPro" id="IPR054542">
    <property type="entry name" value="Cys_met_metab_PP"/>
</dbReference>
<evidence type="ECO:0000256" key="11">
    <source>
        <dbReference type="ARBA" id="ARBA00052699"/>
    </source>
</evidence>
<comment type="catalytic activity">
    <reaction evidence="11">
        <text>L-methionine + H2O = methanethiol + 2-oxobutanoate + NH4(+)</text>
        <dbReference type="Rhea" id="RHEA:23800"/>
        <dbReference type="ChEBI" id="CHEBI:15377"/>
        <dbReference type="ChEBI" id="CHEBI:16007"/>
        <dbReference type="ChEBI" id="CHEBI:16763"/>
        <dbReference type="ChEBI" id="CHEBI:28938"/>
        <dbReference type="ChEBI" id="CHEBI:57844"/>
        <dbReference type="EC" id="4.4.1.11"/>
    </reaction>
    <physiologicalReaction direction="left-to-right" evidence="11">
        <dbReference type="Rhea" id="RHEA:23801"/>
    </physiologicalReaction>
</comment>
<dbReference type="SUPFAM" id="SSF53383">
    <property type="entry name" value="PLP-dependent transferases"/>
    <property type="match status" value="1"/>
</dbReference>
<protein>
    <recommendedName>
        <fullName evidence="9">Homocysteine desulfhydrase</fullName>
        <ecNumber evidence="3">4.4.1.13</ecNumber>
        <ecNumber evidence="8">4.4.1.2</ecNumber>
    </recommendedName>
</protein>
<dbReference type="GO" id="GO:0047982">
    <property type="term" value="F:homocysteine desulfhydrase activity"/>
    <property type="evidence" value="ECO:0007669"/>
    <property type="project" value="UniProtKB-EC"/>
</dbReference>
<evidence type="ECO:0000256" key="8">
    <source>
        <dbReference type="ARBA" id="ARBA00047175"/>
    </source>
</evidence>
<keyword evidence="5 12" id="KW-0663">Pyridoxal phosphate</keyword>
<name>A0A2T2XEJ1_9FIRM</name>
<dbReference type="InterPro" id="IPR015421">
    <property type="entry name" value="PyrdxlP-dep_Trfase_major"/>
</dbReference>